<accession>A0A0E9TBW7</accession>
<reference evidence="1" key="2">
    <citation type="journal article" date="2015" name="Fish Shellfish Immunol.">
        <title>Early steps in the European eel (Anguilla anguilla)-Vibrio vulnificus interaction in the gills: Role of the RtxA13 toxin.</title>
        <authorList>
            <person name="Callol A."/>
            <person name="Pajuelo D."/>
            <person name="Ebbesson L."/>
            <person name="Teles M."/>
            <person name="MacKenzie S."/>
            <person name="Amaro C."/>
        </authorList>
    </citation>
    <scope>NUCLEOTIDE SEQUENCE</scope>
</reference>
<proteinExistence type="predicted"/>
<name>A0A0E9TBW7_ANGAN</name>
<evidence type="ECO:0000313" key="1">
    <source>
        <dbReference type="EMBL" id="JAH50370.1"/>
    </source>
</evidence>
<reference evidence="1" key="1">
    <citation type="submission" date="2014-11" db="EMBL/GenBank/DDBJ databases">
        <authorList>
            <person name="Amaro Gonzalez C."/>
        </authorList>
    </citation>
    <scope>NUCLEOTIDE SEQUENCE</scope>
</reference>
<organism evidence="1">
    <name type="scientific">Anguilla anguilla</name>
    <name type="common">European freshwater eel</name>
    <name type="synonym">Muraena anguilla</name>
    <dbReference type="NCBI Taxonomy" id="7936"/>
    <lineage>
        <taxon>Eukaryota</taxon>
        <taxon>Metazoa</taxon>
        <taxon>Chordata</taxon>
        <taxon>Craniata</taxon>
        <taxon>Vertebrata</taxon>
        <taxon>Euteleostomi</taxon>
        <taxon>Actinopterygii</taxon>
        <taxon>Neopterygii</taxon>
        <taxon>Teleostei</taxon>
        <taxon>Anguilliformes</taxon>
        <taxon>Anguillidae</taxon>
        <taxon>Anguilla</taxon>
    </lineage>
</organism>
<sequence>MTSLALGRLSSDRQLQTARQTKASSFAQINKC</sequence>
<dbReference type="EMBL" id="GBXM01058207">
    <property type="protein sequence ID" value="JAH50370.1"/>
    <property type="molecule type" value="Transcribed_RNA"/>
</dbReference>
<dbReference type="AlphaFoldDB" id="A0A0E9TBW7"/>
<protein>
    <submittedName>
        <fullName evidence="1">Uncharacterized protein</fullName>
    </submittedName>
</protein>